<organism evidence="1 2">
    <name type="scientific">Symbiodinium pilosum</name>
    <name type="common">Dinoflagellate</name>
    <dbReference type="NCBI Taxonomy" id="2952"/>
    <lineage>
        <taxon>Eukaryota</taxon>
        <taxon>Sar</taxon>
        <taxon>Alveolata</taxon>
        <taxon>Dinophyceae</taxon>
        <taxon>Suessiales</taxon>
        <taxon>Symbiodiniaceae</taxon>
        <taxon>Symbiodinium</taxon>
    </lineage>
</organism>
<protein>
    <recommendedName>
        <fullName evidence="3">Intraflagellar transport protein 122 homolog</fullName>
    </recommendedName>
</protein>
<gene>
    <name evidence="1" type="ORF">SPIL2461_LOCUS20259</name>
</gene>
<dbReference type="Gene3D" id="2.130.10.10">
    <property type="entry name" value="YVTN repeat-like/Quinoprotein amine dehydrogenase"/>
    <property type="match status" value="1"/>
</dbReference>
<dbReference type="InterPro" id="IPR036322">
    <property type="entry name" value="WD40_repeat_dom_sf"/>
</dbReference>
<dbReference type="AlphaFoldDB" id="A0A812X555"/>
<dbReference type="OrthoDB" id="25131at2759"/>
<feature type="non-terminal residue" evidence="1">
    <location>
        <position position="131"/>
    </location>
</feature>
<dbReference type="SUPFAM" id="SSF50978">
    <property type="entry name" value="WD40 repeat-like"/>
    <property type="match status" value="1"/>
</dbReference>
<dbReference type="Proteomes" id="UP000649617">
    <property type="component" value="Unassembled WGS sequence"/>
</dbReference>
<evidence type="ECO:0008006" key="3">
    <source>
        <dbReference type="Google" id="ProtNLM"/>
    </source>
</evidence>
<dbReference type="EMBL" id="CAJNIZ010045214">
    <property type="protein sequence ID" value="CAE7713922.1"/>
    <property type="molecule type" value="Genomic_DNA"/>
</dbReference>
<reference evidence="1" key="1">
    <citation type="submission" date="2021-02" db="EMBL/GenBank/DDBJ databases">
        <authorList>
            <person name="Dougan E. K."/>
            <person name="Rhodes N."/>
            <person name="Thang M."/>
            <person name="Chan C."/>
        </authorList>
    </citation>
    <scope>NUCLEOTIDE SEQUENCE</scope>
</reference>
<dbReference type="InterPro" id="IPR015943">
    <property type="entry name" value="WD40/YVTN_repeat-like_dom_sf"/>
</dbReference>
<evidence type="ECO:0000313" key="2">
    <source>
        <dbReference type="Proteomes" id="UP000649617"/>
    </source>
</evidence>
<proteinExistence type="predicted"/>
<evidence type="ECO:0000313" key="1">
    <source>
        <dbReference type="EMBL" id="CAE7713922.1"/>
    </source>
</evidence>
<keyword evidence="2" id="KW-1185">Reference proteome</keyword>
<accession>A0A812X555</accession>
<name>A0A812X555_SYMPI</name>
<comment type="caution">
    <text evidence="1">The sequence shown here is derived from an EMBL/GenBank/DDBJ whole genome shotgun (WGS) entry which is preliminary data.</text>
</comment>
<sequence length="131" mass="14015">AWDLSAQCRVAWSCSVSPGAWVRHLAWCPSSRCLLVGHSDGICWVDGRSGAAVEQVACLGQAYASVGVAENVRIVAFGKRLLALDRRRICPEDVAELDTSAISLQCCMHGAQTSMLVGTKDGNVQLYAVHV</sequence>